<feature type="compositionally biased region" description="Basic and acidic residues" evidence="1">
    <location>
        <begin position="1834"/>
        <end position="1845"/>
    </location>
</feature>
<protein>
    <submittedName>
        <fullName evidence="2">Ww domain-containing protein</fullName>
    </submittedName>
</protein>
<feature type="region of interest" description="Disordered" evidence="1">
    <location>
        <begin position="102"/>
        <end position="159"/>
    </location>
</feature>
<name>A0A2C6KGY9_9APIC</name>
<feature type="compositionally biased region" description="Low complexity" evidence="1">
    <location>
        <begin position="65"/>
        <end position="76"/>
    </location>
</feature>
<feature type="non-terminal residue" evidence="2">
    <location>
        <position position="1"/>
    </location>
</feature>
<comment type="caution">
    <text evidence="2">The sequence shown here is derived from an EMBL/GenBank/DDBJ whole genome shotgun (WGS) entry which is preliminary data.</text>
</comment>
<evidence type="ECO:0000313" key="2">
    <source>
        <dbReference type="EMBL" id="PHJ15755.1"/>
    </source>
</evidence>
<feature type="region of interest" description="Disordered" evidence="1">
    <location>
        <begin position="480"/>
        <end position="501"/>
    </location>
</feature>
<keyword evidence="3" id="KW-1185">Reference proteome</keyword>
<feature type="region of interest" description="Disordered" evidence="1">
    <location>
        <begin position="902"/>
        <end position="926"/>
    </location>
</feature>
<feature type="compositionally biased region" description="Low complexity" evidence="1">
    <location>
        <begin position="687"/>
        <end position="700"/>
    </location>
</feature>
<feature type="region of interest" description="Disordered" evidence="1">
    <location>
        <begin position="949"/>
        <end position="1181"/>
    </location>
</feature>
<organism evidence="2 3">
    <name type="scientific">Cystoisospora suis</name>
    <dbReference type="NCBI Taxonomy" id="483139"/>
    <lineage>
        <taxon>Eukaryota</taxon>
        <taxon>Sar</taxon>
        <taxon>Alveolata</taxon>
        <taxon>Apicomplexa</taxon>
        <taxon>Conoidasida</taxon>
        <taxon>Coccidia</taxon>
        <taxon>Eucoccidiorida</taxon>
        <taxon>Eimeriorina</taxon>
        <taxon>Sarcocystidae</taxon>
        <taxon>Cystoisospora</taxon>
    </lineage>
</organism>
<feature type="compositionally biased region" description="Basic and acidic residues" evidence="1">
    <location>
        <begin position="596"/>
        <end position="618"/>
    </location>
</feature>
<feature type="compositionally biased region" description="Basic and acidic residues" evidence="1">
    <location>
        <begin position="1272"/>
        <end position="1284"/>
    </location>
</feature>
<feature type="compositionally biased region" description="Basic and acidic residues" evidence="1">
    <location>
        <begin position="344"/>
        <end position="373"/>
    </location>
</feature>
<feature type="region of interest" description="Disordered" evidence="1">
    <location>
        <begin position="340"/>
        <end position="383"/>
    </location>
</feature>
<reference evidence="2 3" key="1">
    <citation type="journal article" date="2017" name="Int. J. Parasitol.">
        <title>The genome of the protozoan parasite Cystoisospora suis and a reverse vaccinology approach to identify vaccine candidates.</title>
        <authorList>
            <person name="Palmieri N."/>
            <person name="Shrestha A."/>
            <person name="Ruttkowski B."/>
            <person name="Beck T."/>
            <person name="Vogl C."/>
            <person name="Tomley F."/>
            <person name="Blake D.P."/>
            <person name="Joachim A."/>
        </authorList>
    </citation>
    <scope>NUCLEOTIDE SEQUENCE [LARGE SCALE GENOMIC DNA]</scope>
    <source>
        <strain evidence="2 3">Wien I</strain>
    </source>
</reference>
<feature type="region of interest" description="Disordered" evidence="1">
    <location>
        <begin position="563"/>
        <end position="638"/>
    </location>
</feature>
<feature type="compositionally biased region" description="Low complexity" evidence="1">
    <location>
        <begin position="1690"/>
        <end position="1703"/>
    </location>
</feature>
<dbReference type="VEuPathDB" id="ToxoDB:CSUI_010433"/>
<feature type="compositionally biased region" description="Low complexity" evidence="1">
    <location>
        <begin position="862"/>
        <end position="884"/>
    </location>
</feature>
<feature type="compositionally biased region" description="Basic and acidic residues" evidence="1">
    <location>
        <begin position="759"/>
        <end position="771"/>
    </location>
</feature>
<gene>
    <name evidence="2" type="ORF">CSUI_010433</name>
</gene>
<accession>A0A2C6KGY9</accession>
<feature type="compositionally biased region" description="Low complexity" evidence="1">
    <location>
        <begin position="13"/>
        <end position="22"/>
    </location>
</feature>
<evidence type="ECO:0000256" key="1">
    <source>
        <dbReference type="SAM" id="MobiDB-lite"/>
    </source>
</evidence>
<feature type="region of interest" description="Disordered" evidence="1">
    <location>
        <begin position="1777"/>
        <end position="1900"/>
    </location>
</feature>
<feature type="region of interest" description="Disordered" evidence="1">
    <location>
        <begin position="208"/>
        <end position="269"/>
    </location>
</feature>
<feature type="region of interest" description="Disordered" evidence="1">
    <location>
        <begin position="426"/>
        <end position="445"/>
    </location>
</feature>
<dbReference type="RefSeq" id="XP_067917487.1">
    <property type="nucleotide sequence ID" value="XM_068070537.1"/>
</dbReference>
<feature type="region of interest" description="Disordered" evidence="1">
    <location>
        <begin position="1683"/>
        <end position="1706"/>
    </location>
</feature>
<feature type="compositionally biased region" description="Basic and acidic residues" evidence="1">
    <location>
        <begin position="227"/>
        <end position="253"/>
    </location>
</feature>
<feature type="compositionally biased region" description="Basic and acidic residues" evidence="1">
    <location>
        <begin position="1083"/>
        <end position="1179"/>
    </location>
</feature>
<feature type="compositionally biased region" description="Acidic residues" evidence="1">
    <location>
        <begin position="716"/>
        <end position="726"/>
    </location>
</feature>
<proteinExistence type="predicted"/>
<feature type="compositionally biased region" description="Basic and acidic residues" evidence="1">
    <location>
        <begin position="1218"/>
        <end position="1237"/>
    </location>
</feature>
<feature type="region of interest" description="Disordered" evidence="1">
    <location>
        <begin position="1200"/>
        <end position="1396"/>
    </location>
</feature>
<evidence type="ECO:0000313" key="3">
    <source>
        <dbReference type="Proteomes" id="UP000221165"/>
    </source>
</evidence>
<feature type="compositionally biased region" description="Low complexity" evidence="1">
    <location>
        <begin position="102"/>
        <end position="115"/>
    </location>
</feature>
<feature type="compositionally biased region" description="Low complexity" evidence="1">
    <location>
        <begin position="949"/>
        <end position="962"/>
    </location>
</feature>
<feature type="region of interest" description="Disordered" evidence="1">
    <location>
        <begin position="1"/>
        <end position="76"/>
    </location>
</feature>
<feature type="compositionally biased region" description="Polar residues" evidence="1">
    <location>
        <begin position="563"/>
        <end position="590"/>
    </location>
</feature>
<feature type="region of interest" description="Disordered" evidence="1">
    <location>
        <begin position="1531"/>
        <end position="1554"/>
    </location>
</feature>
<feature type="compositionally biased region" description="Basic and acidic residues" evidence="1">
    <location>
        <begin position="702"/>
        <end position="715"/>
    </location>
</feature>
<feature type="compositionally biased region" description="Basic and acidic residues" evidence="1">
    <location>
        <begin position="31"/>
        <end position="64"/>
    </location>
</feature>
<feature type="compositionally biased region" description="Basic and acidic residues" evidence="1">
    <location>
        <begin position="1787"/>
        <end position="1799"/>
    </location>
</feature>
<dbReference type="Proteomes" id="UP000221165">
    <property type="component" value="Unassembled WGS sequence"/>
</dbReference>
<dbReference type="GeneID" id="94433748"/>
<feature type="compositionally biased region" description="Basic and acidic residues" evidence="1">
    <location>
        <begin position="1386"/>
        <end position="1396"/>
    </location>
</feature>
<feature type="compositionally biased region" description="Low complexity" evidence="1">
    <location>
        <begin position="735"/>
        <end position="750"/>
    </location>
</feature>
<feature type="compositionally biased region" description="Polar residues" evidence="1">
    <location>
        <begin position="1356"/>
        <end position="1371"/>
    </location>
</feature>
<feature type="compositionally biased region" description="Low complexity" evidence="1">
    <location>
        <begin position="808"/>
        <end position="823"/>
    </location>
</feature>
<feature type="compositionally biased region" description="Low complexity" evidence="1">
    <location>
        <begin position="917"/>
        <end position="926"/>
    </location>
</feature>
<sequence length="1900" mass="214350">LHYQDAPVILPPSSSCSSSSLSPEEEGEGSEAGKKEKDEKEEETRTKKQKKQREVKNSKTKEDVSAPPLSSSSSCSQALSLSSSFFFSFLFLSQQVKHLLSSSSSASSLPLSLPLEAKKKKKKREGQDPHQQRASRRTHSRKREEEEERGSKEEEEKEDLIDGELILKEFKEALESLTGVSLAACSPFYLSSSSLYDKLLELARRKTFSPQSSHEDHLPSSSSLPLENERKSKSLSNDVKKEKKENPHTKKEQEDEEETHSSSSSSPGAVFDRNLLRASFFSCLHDPPASLDGSALHHLLLLEVEVLLLLSPFLECKKKELTGQRRILHARLVAHNTRVLGGARGERKETRKDEQKEEEKTRKTEVSMDHAGEKEEEEEEDVEREREKLDGLLKAWNSSARAVRFFLPLVQKRLADLQSSLSLSLPCPRYPSLSSPSKRVPSSSSSIISPAYASQLPTPSLLHTSPPSFPLGCLSFSPSSSSSTEVHHRTSSQPHRQVPLNAIDKETSRRPLYPYPSSHLLQPHLSYQKEQVASSSSLPSNIQQKTSAISPFSTLPSYTPAVSTHATKRISSSSSALRQHQPSPHTQPFLLSQDLLPRRKEENDEKRVDRNKERRQQEEGEEEERSSNVYEERRGEDKMKRHLIDEEKWRERRKSHMYEWVLYLQKQQAQCAAQQEEISRLLSFAVSPRSSIVSSSSSSSRLTEREETKDKKQKEEEAEDLQQIEEEEKKRKGESFSSSRRVRGGSNSCSPSPLSRGRAVVDHLSIDDKQEKSKKKKKNRQETTSLLRVQQEDNEEEEEQKPTRRMRSLSIPTPISHSSSSSSAPYMWSGNERYFIHPPPPPPPSSSSSFPYNSLPPPHPCPSSSHLYTSASSQSGPSQPQSASSLLLLPHNRFGHSTLQQQLEPTQEHHCTPPTPNSNSDDPNSNSRLLLRLQQQQQLHYYPSRIHIPQQQPQQQQQHLLLPHPPPPHLHHHLHQQPQQEQQLQEEEEVYSSSPYGPQRQKEEEEEKQQHQYYIMQRQEHQQQQQEEEEDVKQLPQRPLCSIQPSRPSSSPPPLPSHRVVTDTPAEASQASFSPFANKGGARLHEEEAEEKSCFDRTKKTRGVEIEKEEREKTRGEEEIMIGRRGNKDRERTDTKGEEKEERKEKKVEEEEEEEYKHKQIGRRETERKEEEVGVKEEAAPTLLVQSQRTFHLSAAHAKGSYLHPSSHPPLVHLSHLPQREERNAQVGGEEKEKEGEEGATCSLYHPQSLKSLRSIYSERPSPLPLTSTENAPERKGAKEEAGREASAQLLKGIEREEEENEESVCNRSRLEKQKSCLSSHPAGLIVEERKRDNKTPPQQATEQPCLHAFGRGGETSKQFSQFGDTMSSDSSRVKKKEDEDTTTCFKEERRRREQEEIWRRPELRSLPTSSSIATSASSAAAASAMRASYVSTAMSTPFLSHPSTVDPQSSSVFASSISFTHRNPQSTGELQTLAPPMIATPLHSYRPLGRVLSRGEGEGGEICCSSSSMVTKGGEEERMRTQTTIVNSSCSSRGKINRPMSAAASRPGAYPIFPSRRERLPERCMNALEKETSSHNFSSSYYSLSNPVSSPLCTRGGKEIEEEEEGHDERDLYSTTLLPSNRGVKEDHIASSSCSSMALHSSLGLSPRGPYGMPPHPQVSIHPTMVDQQIFSYYQHVEHKQEKEDLEKPFSSSPSSQSAFHHPPLHKGGSIEQLYGMRATTPRYASSSSSLAISPIKTEEEFEEKLRAFKEKCNERKKGIATGGVKTGFVPVKKKTENTSVSGHPVVDHTRSLERFEEDHEDFSSFSRKREKEEVEAEEEEEEKKGIRIKMRMSLEERSKDMLRRQTSPPSMQTGVHDTPQKEGLLPHPHGPSSSLIAMTASPRGRGGVNTRVQRSAIL</sequence>
<feature type="compositionally biased region" description="Polar residues" evidence="1">
    <location>
        <begin position="1846"/>
        <end position="1857"/>
    </location>
</feature>
<feature type="region of interest" description="Disordered" evidence="1">
    <location>
        <begin position="687"/>
        <end position="884"/>
    </location>
</feature>
<dbReference type="EMBL" id="MIGC01007392">
    <property type="protein sequence ID" value="PHJ15755.1"/>
    <property type="molecule type" value="Genomic_DNA"/>
</dbReference>